<proteinExistence type="predicted"/>
<evidence type="ECO:0000313" key="2">
    <source>
        <dbReference type="EMBL" id="GAA2131572.1"/>
    </source>
</evidence>
<dbReference type="EMBL" id="BAAAMR010000016">
    <property type="protein sequence ID" value="GAA2131572.1"/>
    <property type="molecule type" value="Genomic_DNA"/>
</dbReference>
<evidence type="ECO:0000256" key="1">
    <source>
        <dbReference type="SAM" id="Phobius"/>
    </source>
</evidence>
<evidence type="ECO:0000313" key="3">
    <source>
        <dbReference type="Proteomes" id="UP001501020"/>
    </source>
</evidence>
<dbReference type="RefSeq" id="WP_344264988.1">
    <property type="nucleotide sequence ID" value="NZ_BAAAMR010000016.1"/>
</dbReference>
<keyword evidence="1" id="KW-0812">Transmembrane</keyword>
<comment type="caution">
    <text evidence="2">The sequence shown here is derived from an EMBL/GenBank/DDBJ whole genome shotgun (WGS) entry which is preliminary data.</text>
</comment>
<keyword evidence="3" id="KW-1185">Reference proteome</keyword>
<protein>
    <submittedName>
        <fullName evidence="2">Uncharacterized protein</fullName>
    </submittedName>
</protein>
<dbReference type="Proteomes" id="UP001501020">
    <property type="component" value="Unassembled WGS sequence"/>
</dbReference>
<dbReference type="Pfam" id="PF19953">
    <property type="entry name" value="EACC1"/>
    <property type="match status" value="1"/>
</dbReference>
<feature type="transmembrane region" description="Helical" evidence="1">
    <location>
        <begin position="54"/>
        <end position="80"/>
    </location>
</feature>
<keyword evidence="1" id="KW-1133">Transmembrane helix</keyword>
<keyword evidence="1" id="KW-0472">Membrane</keyword>
<accession>A0ABN2YS87</accession>
<gene>
    <name evidence="2" type="ORF">GCM10009727_24040</name>
</gene>
<sequence length="126" mass="13501">MPGIAITEIGEQYADAARTDEICRRLRRELRERGVPLLPLTAAPPPGAKSGGAAAIGTIATVLASSSVTAAFVTGVFTWLAAREGRTIKITVDDRSLELSHPTREEEHRLIEWLTSDRGTGPGEHS</sequence>
<organism evidence="2 3">
    <name type="scientific">Actinomadura napierensis</name>
    <dbReference type="NCBI Taxonomy" id="267854"/>
    <lineage>
        <taxon>Bacteria</taxon>
        <taxon>Bacillati</taxon>
        <taxon>Actinomycetota</taxon>
        <taxon>Actinomycetes</taxon>
        <taxon>Streptosporangiales</taxon>
        <taxon>Thermomonosporaceae</taxon>
        <taxon>Actinomadura</taxon>
    </lineage>
</organism>
<reference evidence="2 3" key="1">
    <citation type="journal article" date="2019" name="Int. J. Syst. Evol. Microbiol.">
        <title>The Global Catalogue of Microorganisms (GCM) 10K type strain sequencing project: providing services to taxonomists for standard genome sequencing and annotation.</title>
        <authorList>
            <consortium name="The Broad Institute Genomics Platform"/>
            <consortium name="The Broad Institute Genome Sequencing Center for Infectious Disease"/>
            <person name="Wu L."/>
            <person name="Ma J."/>
        </authorList>
    </citation>
    <scope>NUCLEOTIDE SEQUENCE [LARGE SCALE GENOMIC DNA]</scope>
    <source>
        <strain evidence="2 3">JCM 13850</strain>
    </source>
</reference>
<dbReference type="InterPro" id="IPR045428">
    <property type="entry name" value="EACC1"/>
</dbReference>
<name>A0ABN2YS87_9ACTN</name>